<name>A0ACD4CYU0_9HYPH</name>
<accession>A0ACD4CYU0</accession>
<organism evidence="1 2">
    <name type="scientific">Phyllobacterium zundukense</name>
    <dbReference type="NCBI Taxonomy" id="1867719"/>
    <lineage>
        <taxon>Bacteria</taxon>
        <taxon>Pseudomonadati</taxon>
        <taxon>Pseudomonadota</taxon>
        <taxon>Alphaproteobacteria</taxon>
        <taxon>Hyphomicrobiales</taxon>
        <taxon>Phyllobacteriaceae</taxon>
        <taxon>Phyllobacterium</taxon>
    </lineage>
</organism>
<sequence length="83" mass="9055">MMGFQAAPAQLFYDFNLDEHVPADYLLRRIDNHLDLDSVRTQPAARVGFVAALGKLHFGHGQATPVPLSISTSMTIKDASMGL</sequence>
<dbReference type="EMBL" id="CP104972">
    <property type="protein sequence ID" value="UXN58726.1"/>
    <property type="molecule type" value="Genomic_DNA"/>
</dbReference>
<reference evidence="1" key="1">
    <citation type="submission" date="2022-09" db="EMBL/GenBank/DDBJ databases">
        <title>Interaction between co-microsymbionts with complementary sets of symbiotic genes in legume-rhizobium systems.</title>
        <authorList>
            <person name="Safronova V."/>
            <person name="Sazanova A."/>
            <person name="Afonin A."/>
            <person name="Chirak E."/>
        </authorList>
    </citation>
    <scope>NUCLEOTIDE SEQUENCE</scope>
    <source>
        <strain evidence="1">A18/3m</strain>
    </source>
</reference>
<proteinExistence type="predicted"/>
<evidence type="ECO:0000313" key="1">
    <source>
        <dbReference type="EMBL" id="UXN58726.1"/>
    </source>
</evidence>
<protein>
    <submittedName>
        <fullName evidence="1">Uncharacterized protein</fullName>
    </submittedName>
</protein>
<keyword evidence="1" id="KW-0614">Plasmid</keyword>
<geneLocation type="plasmid" evidence="1 2">
    <name>p_unnamed1</name>
</geneLocation>
<dbReference type="Proteomes" id="UP001061991">
    <property type="component" value="Plasmid p_unnamed1"/>
</dbReference>
<evidence type="ECO:0000313" key="2">
    <source>
        <dbReference type="Proteomes" id="UP001061991"/>
    </source>
</evidence>
<gene>
    <name evidence="1" type="ORF">N8E88_12225</name>
</gene>
<keyword evidence="2" id="KW-1185">Reference proteome</keyword>